<accession>A0A7X0MG92</accession>
<dbReference type="PANTHER" id="PTHR33336">
    <property type="entry name" value="QUINOL MONOOXYGENASE YGIN-RELATED"/>
    <property type="match status" value="1"/>
</dbReference>
<dbReference type="AlphaFoldDB" id="A0A7X0MG92"/>
<dbReference type="EMBL" id="JACHCC010000001">
    <property type="protein sequence ID" value="MBB6498077.1"/>
    <property type="molecule type" value="Genomic_DNA"/>
</dbReference>
<dbReference type="SUPFAM" id="SSF54909">
    <property type="entry name" value="Dimeric alpha+beta barrel"/>
    <property type="match status" value="1"/>
</dbReference>
<dbReference type="Proteomes" id="UP000521017">
    <property type="component" value="Unassembled WGS sequence"/>
</dbReference>
<keyword evidence="2" id="KW-0560">Oxidoreductase</keyword>
<keyword evidence="2" id="KW-0503">Monooxygenase</keyword>
<dbReference type="Pfam" id="PF03992">
    <property type="entry name" value="ABM"/>
    <property type="match status" value="1"/>
</dbReference>
<gene>
    <name evidence="2" type="ORF">HDF25_000201</name>
</gene>
<organism evidence="2 3">
    <name type="scientific">Pedobacter cryoconitis</name>
    <dbReference type="NCBI Taxonomy" id="188932"/>
    <lineage>
        <taxon>Bacteria</taxon>
        <taxon>Pseudomonadati</taxon>
        <taxon>Bacteroidota</taxon>
        <taxon>Sphingobacteriia</taxon>
        <taxon>Sphingobacteriales</taxon>
        <taxon>Sphingobacteriaceae</taxon>
        <taxon>Pedobacter</taxon>
    </lineage>
</organism>
<dbReference type="PROSITE" id="PS51725">
    <property type="entry name" value="ABM"/>
    <property type="match status" value="1"/>
</dbReference>
<protein>
    <submittedName>
        <fullName evidence="2">Quinol monooxygenase YgiN</fullName>
    </submittedName>
</protein>
<evidence type="ECO:0000259" key="1">
    <source>
        <dbReference type="PROSITE" id="PS51725"/>
    </source>
</evidence>
<evidence type="ECO:0000313" key="2">
    <source>
        <dbReference type="EMBL" id="MBB6498077.1"/>
    </source>
</evidence>
<dbReference type="InterPro" id="IPR050744">
    <property type="entry name" value="AI-2_Isomerase_LsrG"/>
</dbReference>
<name>A0A7X0MG92_9SPHI</name>
<comment type="caution">
    <text evidence="2">The sequence shown here is derived from an EMBL/GenBank/DDBJ whole genome shotgun (WGS) entry which is preliminary data.</text>
</comment>
<proteinExistence type="predicted"/>
<evidence type="ECO:0000313" key="3">
    <source>
        <dbReference type="Proteomes" id="UP000521017"/>
    </source>
</evidence>
<dbReference type="Gene3D" id="3.30.70.100">
    <property type="match status" value="1"/>
</dbReference>
<reference evidence="2 3" key="1">
    <citation type="submission" date="2020-08" db="EMBL/GenBank/DDBJ databases">
        <title>Genomic Encyclopedia of Type Strains, Phase IV (KMG-V): Genome sequencing to study the core and pangenomes of soil and plant-associated prokaryotes.</title>
        <authorList>
            <person name="Whitman W."/>
        </authorList>
    </citation>
    <scope>NUCLEOTIDE SEQUENCE [LARGE SCALE GENOMIC DNA]</scope>
    <source>
        <strain evidence="2 3">M2T3</strain>
    </source>
</reference>
<sequence length="96" mass="10984">MSIYLTAIIKSIPGNAEQMKTLLKTLVVGSKSEAACLQYDLHQSQQNPDLFIFHEEWKSHEDWDLHNQTPHIKKFAAESATVMDGNPIIYITERVE</sequence>
<dbReference type="RefSeq" id="WP_184621863.1">
    <property type="nucleotide sequence ID" value="NZ_JACHCC010000001.1"/>
</dbReference>
<dbReference type="InterPro" id="IPR007138">
    <property type="entry name" value="ABM_dom"/>
</dbReference>
<dbReference type="GO" id="GO:0004497">
    <property type="term" value="F:monooxygenase activity"/>
    <property type="evidence" value="ECO:0007669"/>
    <property type="project" value="UniProtKB-KW"/>
</dbReference>
<feature type="domain" description="ABM" evidence="1">
    <location>
        <begin position="3"/>
        <end position="91"/>
    </location>
</feature>
<dbReference type="PANTHER" id="PTHR33336:SF3">
    <property type="entry name" value="ABM DOMAIN-CONTAINING PROTEIN"/>
    <property type="match status" value="1"/>
</dbReference>
<dbReference type="InterPro" id="IPR011008">
    <property type="entry name" value="Dimeric_a/b-barrel"/>
</dbReference>